<protein>
    <submittedName>
        <fullName evidence="2">Type II toxin-antitoxin system HicB family antitoxin</fullName>
    </submittedName>
</protein>
<accession>A0AAE9HBN3</accession>
<dbReference type="SUPFAM" id="SSF143100">
    <property type="entry name" value="TTHA1013/TTHA0281-like"/>
    <property type="match status" value="1"/>
</dbReference>
<dbReference type="AlphaFoldDB" id="A0AAE9HBN3"/>
<name>A0AAE9HBN3_ALCFA</name>
<dbReference type="Proteomes" id="UP000830925">
    <property type="component" value="Chromosome"/>
</dbReference>
<gene>
    <name evidence="2" type="ORF">MXF72_15230</name>
</gene>
<dbReference type="RefSeq" id="WP_247966892.1">
    <property type="nucleotide sequence ID" value="NZ_CP095873.1"/>
</dbReference>
<evidence type="ECO:0000259" key="1">
    <source>
        <dbReference type="Pfam" id="PF15919"/>
    </source>
</evidence>
<dbReference type="Pfam" id="PF15919">
    <property type="entry name" value="HicB_lk_antitox"/>
    <property type="match status" value="1"/>
</dbReference>
<sequence>MLYPLHVHKDEHSAYGARFPDFPGCFAAADELQNLARAVQEAVKAHCFGDSSPLPSPTTPEDWFEHEDYKEGCWMMVDIGLSK</sequence>
<evidence type="ECO:0000313" key="2">
    <source>
        <dbReference type="EMBL" id="UPL23400.1"/>
    </source>
</evidence>
<feature type="domain" description="HicB-like antitoxin of toxin-antitoxin system" evidence="1">
    <location>
        <begin position="3"/>
        <end position="82"/>
    </location>
</feature>
<reference evidence="2" key="1">
    <citation type="submission" date="2022-04" db="EMBL/GenBank/DDBJ databases">
        <title>Genomic mining of Alcaligenes faecalis D334 producing ectoin and derivatives.</title>
        <authorList>
            <person name="Doan V.T."/>
            <person name="Quach N.T."/>
            <person name="Vu T.-H.-N."/>
            <person name="Phi Q.-T."/>
        </authorList>
    </citation>
    <scope>NUCLEOTIDE SEQUENCE</scope>
    <source>
        <strain evidence="2">D334</strain>
    </source>
</reference>
<dbReference type="InterPro" id="IPR031807">
    <property type="entry name" value="HicB-like"/>
</dbReference>
<dbReference type="InterPro" id="IPR035069">
    <property type="entry name" value="TTHA1013/TTHA0281-like"/>
</dbReference>
<dbReference type="Gene3D" id="3.30.160.250">
    <property type="match status" value="1"/>
</dbReference>
<evidence type="ECO:0000313" key="3">
    <source>
        <dbReference type="Proteomes" id="UP000830925"/>
    </source>
</evidence>
<organism evidence="2 3">
    <name type="scientific">Alcaligenes faecalis</name>
    <dbReference type="NCBI Taxonomy" id="511"/>
    <lineage>
        <taxon>Bacteria</taxon>
        <taxon>Pseudomonadati</taxon>
        <taxon>Pseudomonadota</taxon>
        <taxon>Betaproteobacteria</taxon>
        <taxon>Burkholderiales</taxon>
        <taxon>Alcaligenaceae</taxon>
        <taxon>Alcaligenes</taxon>
    </lineage>
</organism>
<dbReference type="EMBL" id="CP095873">
    <property type="protein sequence ID" value="UPL23400.1"/>
    <property type="molecule type" value="Genomic_DNA"/>
</dbReference>
<proteinExistence type="predicted"/>